<name>A0ACB7Z850_9ERIC</name>
<sequence>MKFLVVLDTGSDLFWVPCDCRKCTSSEGKPYGSLELKYTGETNTLQPSHEYVPCVVVDRQPFNYDDYENFISYICEAYKGATLRNACIDTFLKNIRKTMLFHVGAIRLM</sequence>
<dbReference type="Proteomes" id="UP000828048">
    <property type="component" value="Chromosome 4"/>
</dbReference>
<protein>
    <submittedName>
        <fullName evidence="1">Uncharacterized protein</fullName>
    </submittedName>
</protein>
<comment type="caution">
    <text evidence="1">The sequence shown here is derived from an EMBL/GenBank/DDBJ whole genome shotgun (WGS) entry which is preliminary data.</text>
</comment>
<keyword evidence="2" id="KW-1185">Reference proteome</keyword>
<evidence type="ECO:0000313" key="2">
    <source>
        <dbReference type="Proteomes" id="UP000828048"/>
    </source>
</evidence>
<accession>A0ACB7Z850</accession>
<organism evidence="1 2">
    <name type="scientific">Vaccinium darrowii</name>
    <dbReference type="NCBI Taxonomy" id="229202"/>
    <lineage>
        <taxon>Eukaryota</taxon>
        <taxon>Viridiplantae</taxon>
        <taxon>Streptophyta</taxon>
        <taxon>Embryophyta</taxon>
        <taxon>Tracheophyta</taxon>
        <taxon>Spermatophyta</taxon>
        <taxon>Magnoliopsida</taxon>
        <taxon>eudicotyledons</taxon>
        <taxon>Gunneridae</taxon>
        <taxon>Pentapetalae</taxon>
        <taxon>asterids</taxon>
        <taxon>Ericales</taxon>
        <taxon>Ericaceae</taxon>
        <taxon>Vaccinioideae</taxon>
        <taxon>Vaccinieae</taxon>
        <taxon>Vaccinium</taxon>
    </lineage>
</organism>
<evidence type="ECO:0000313" key="1">
    <source>
        <dbReference type="EMBL" id="KAH7861742.1"/>
    </source>
</evidence>
<proteinExistence type="predicted"/>
<gene>
    <name evidence="1" type="ORF">Vadar_030211</name>
</gene>
<dbReference type="EMBL" id="CM037154">
    <property type="protein sequence ID" value="KAH7861742.1"/>
    <property type="molecule type" value="Genomic_DNA"/>
</dbReference>
<reference evidence="1 2" key="1">
    <citation type="journal article" date="2021" name="Hortic Res">
        <title>High-quality reference genome and annotation aids understanding of berry development for evergreen blueberry (Vaccinium darrowii).</title>
        <authorList>
            <person name="Yu J."/>
            <person name="Hulse-Kemp A.M."/>
            <person name="Babiker E."/>
            <person name="Staton M."/>
        </authorList>
    </citation>
    <scope>NUCLEOTIDE SEQUENCE [LARGE SCALE GENOMIC DNA]</scope>
    <source>
        <strain evidence="2">cv. NJ 8807/NJ 8810</strain>
        <tissue evidence="1">Young leaf</tissue>
    </source>
</reference>